<comment type="similarity">
    <text evidence="1">Belongs to the 4-toluene sulfonate uptake permease (TSUP) (TC 2.A.102) family.</text>
</comment>
<comment type="caution">
    <text evidence="3">The sequence shown here is derived from an EMBL/GenBank/DDBJ whole genome shotgun (WGS) entry which is preliminary data.</text>
</comment>
<dbReference type="GO" id="GO:0031464">
    <property type="term" value="C:Cul4A-RING E3 ubiquitin ligase complex"/>
    <property type="evidence" value="ECO:0007669"/>
    <property type="project" value="TreeGrafter"/>
</dbReference>
<gene>
    <name evidence="3" type="ORF">LITE_LOCUS50594</name>
    <name evidence="4" type="ORF">LITE_LOCUS50596</name>
</gene>
<evidence type="ECO:0000313" key="4">
    <source>
        <dbReference type="EMBL" id="CAI0625831.1"/>
    </source>
</evidence>
<protein>
    <submittedName>
        <fullName evidence="3">Uncharacterized protein</fullName>
    </submittedName>
</protein>
<keyword evidence="2" id="KW-0812">Transmembrane</keyword>
<evidence type="ECO:0000256" key="2">
    <source>
        <dbReference type="SAM" id="Phobius"/>
    </source>
</evidence>
<keyword evidence="5" id="KW-1185">Reference proteome</keyword>
<dbReference type="AlphaFoldDB" id="A0AAV0RY64"/>
<feature type="transmembrane region" description="Helical" evidence="2">
    <location>
        <begin position="15"/>
        <end position="44"/>
    </location>
</feature>
<keyword evidence="2" id="KW-0472">Membrane</keyword>
<evidence type="ECO:0000256" key="1">
    <source>
        <dbReference type="ARBA" id="ARBA00009142"/>
    </source>
</evidence>
<dbReference type="Proteomes" id="UP001154282">
    <property type="component" value="Unassembled WGS sequence"/>
</dbReference>
<accession>A0AAV0RY64</accession>
<proteinExistence type="inferred from homology"/>
<sequence length="52" mass="5793">MPIIDYDLALLIQPVLMLGISIGVTFNVIFADWMVTVLLIALFIGNKSSQRQ</sequence>
<dbReference type="EMBL" id="CAMGYJ010000011">
    <property type="protein sequence ID" value="CAI0625829.1"/>
    <property type="molecule type" value="Genomic_DNA"/>
</dbReference>
<dbReference type="PANTHER" id="PTHR14255:SF1">
    <property type="entry name" value="SULFITE EXPORTER TAUE_SAFE FAMILY PROTEIN 3"/>
    <property type="match status" value="1"/>
</dbReference>
<evidence type="ECO:0000313" key="3">
    <source>
        <dbReference type="EMBL" id="CAI0625829.1"/>
    </source>
</evidence>
<name>A0AAV0RY64_9ROSI</name>
<organism evidence="3 5">
    <name type="scientific">Linum tenue</name>
    <dbReference type="NCBI Taxonomy" id="586396"/>
    <lineage>
        <taxon>Eukaryota</taxon>
        <taxon>Viridiplantae</taxon>
        <taxon>Streptophyta</taxon>
        <taxon>Embryophyta</taxon>
        <taxon>Tracheophyta</taxon>
        <taxon>Spermatophyta</taxon>
        <taxon>Magnoliopsida</taxon>
        <taxon>eudicotyledons</taxon>
        <taxon>Gunneridae</taxon>
        <taxon>Pentapetalae</taxon>
        <taxon>rosids</taxon>
        <taxon>fabids</taxon>
        <taxon>Malpighiales</taxon>
        <taxon>Linaceae</taxon>
        <taxon>Linum</taxon>
    </lineage>
</organism>
<keyword evidence="2" id="KW-1133">Transmembrane helix</keyword>
<evidence type="ECO:0000313" key="5">
    <source>
        <dbReference type="Proteomes" id="UP001154282"/>
    </source>
</evidence>
<dbReference type="PANTHER" id="PTHR14255">
    <property type="entry name" value="CEREBLON"/>
    <property type="match status" value="1"/>
</dbReference>
<dbReference type="EMBL" id="CAMGYJ010000011">
    <property type="protein sequence ID" value="CAI0625831.1"/>
    <property type="molecule type" value="Genomic_DNA"/>
</dbReference>
<dbReference type="GO" id="GO:0016567">
    <property type="term" value="P:protein ubiquitination"/>
    <property type="evidence" value="ECO:0007669"/>
    <property type="project" value="TreeGrafter"/>
</dbReference>
<reference evidence="3" key="1">
    <citation type="submission" date="2022-08" db="EMBL/GenBank/DDBJ databases">
        <authorList>
            <person name="Gutierrez-Valencia J."/>
        </authorList>
    </citation>
    <scope>NUCLEOTIDE SEQUENCE</scope>
</reference>